<feature type="signal peptide" evidence="2">
    <location>
        <begin position="1"/>
        <end position="22"/>
    </location>
</feature>
<evidence type="ECO:0000256" key="2">
    <source>
        <dbReference type="SAM" id="SignalP"/>
    </source>
</evidence>
<organism evidence="3 4">
    <name type="scientific">Panicum virgatum</name>
    <name type="common">Blackwell switchgrass</name>
    <dbReference type="NCBI Taxonomy" id="38727"/>
    <lineage>
        <taxon>Eukaryota</taxon>
        <taxon>Viridiplantae</taxon>
        <taxon>Streptophyta</taxon>
        <taxon>Embryophyta</taxon>
        <taxon>Tracheophyta</taxon>
        <taxon>Spermatophyta</taxon>
        <taxon>Magnoliopsida</taxon>
        <taxon>Liliopsida</taxon>
        <taxon>Poales</taxon>
        <taxon>Poaceae</taxon>
        <taxon>PACMAD clade</taxon>
        <taxon>Panicoideae</taxon>
        <taxon>Panicodae</taxon>
        <taxon>Paniceae</taxon>
        <taxon>Panicinae</taxon>
        <taxon>Panicum</taxon>
        <taxon>Panicum sect. Hiantes</taxon>
    </lineage>
</organism>
<accession>A0A8T0NF29</accession>
<feature type="compositionally biased region" description="Pro residues" evidence="1">
    <location>
        <begin position="82"/>
        <end position="91"/>
    </location>
</feature>
<keyword evidence="4" id="KW-1185">Reference proteome</keyword>
<dbReference type="AlphaFoldDB" id="A0A8T0NF29"/>
<proteinExistence type="predicted"/>
<comment type="caution">
    <text evidence="3">The sequence shown here is derived from an EMBL/GenBank/DDBJ whole genome shotgun (WGS) entry which is preliminary data.</text>
</comment>
<evidence type="ECO:0000313" key="4">
    <source>
        <dbReference type="Proteomes" id="UP000823388"/>
    </source>
</evidence>
<feature type="chain" id="PRO_5035862030" evidence="2">
    <location>
        <begin position="23"/>
        <end position="91"/>
    </location>
</feature>
<reference evidence="3" key="1">
    <citation type="submission" date="2020-05" db="EMBL/GenBank/DDBJ databases">
        <title>WGS assembly of Panicum virgatum.</title>
        <authorList>
            <person name="Lovell J.T."/>
            <person name="Jenkins J."/>
            <person name="Shu S."/>
            <person name="Juenger T.E."/>
            <person name="Schmutz J."/>
        </authorList>
    </citation>
    <scope>NUCLEOTIDE SEQUENCE</scope>
    <source>
        <strain evidence="3">AP13</strain>
    </source>
</reference>
<feature type="region of interest" description="Disordered" evidence="1">
    <location>
        <begin position="27"/>
        <end position="91"/>
    </location>
</feature>
<keyword evidence="2" id="KW-0732">Signal</keyword>
<gene>
    <name evidence="3" type="ORF">PVAP13_9KG140700</name>
</gene>
<evidence type="ECO:0000313" key="3">
    <source>
        <dbReference type="EMBL" id="KAG2547927.1"/>
    </source>
</evidence>
<name>A0A8T0NF29_PANVG</name>
<dbReference type="Proteomes" id="UP000823388">
    <property type="component" value="Chromosome 9K"/>
</dbReference>
<protein>
    <submittedName>
        <fullName evidence="3">Uncharacterized protein</fullName>
    </submittedName>
</protein>
<sequence>MSRTSSALLILALALVSWGAEQRCTREACHASPVPLPPPDGRRDDHRKEASVPPSRPLGLRTPVAAPPPPRAGTPRARMEPFHPPPPPPCS</sequence>
<evidence type="ECO:0000256" key="1">
    <source>
        <dbReference type="SAM" id="MobiDB-lite"/>
    </source>
</evidence>
<feature type="compositionally biased region" description="Basic and acidic residues" evidence="1">
    <location>
        <begin position="40"/>
        <end position="50"/>
    </location>
</feature>
<dbReference type="EMBL" id="CM029053">
    <property type="protein sequence ID" value="KAG2547927.1"/>
    <property type="molecule type" value="Genomic_DNA"/>
</dbReference>